<evidence type="ECO:0000313" key="17">
    <source>
        <dbReference type="Proteomes" id="UP000308267"/>
    </source>
</evidence>
<dbReference type="InterPro" id="IPR036314">
    <property type="entry name" value="SOD_C_sf"/>
</dbReference>
<proteinExistence type="inferred from homology"/>
<dbReference type="FunFam" id="3.55.40.20:FF:000003">
    <property type="entry name" value="Superoxide dismutase [Mn], mitochondrial"/>
    <property type="match status" value="1"/>
</dbReference>
<dbReference type="PRINTS" id="PR01703">
    <property type="entry name" value="MNSODISMTASE"/>
</dbReference>
<dbReference type="FunFam" id="1.10.287.990:FF:000001">
    <property type="entry name" value="Superoxide dismutase"/>
    <property type="match status" value="1"/>
</dbReference>
<dbReference type="InterPro" id="IPR001189">
    <property type="entry name" value="Mn/Fe_SOD"/>
</dbReference>
<comment type="subunit">
    <text evidence="5">Homotetramer.</text>
</comment>
<evidence type="ECO:0000256" key="9">
    <source>
        <dbReference type="ARBA" id="ARBA00023128"/>
    </source>
</evidence>
<dbReference type="Gene3D" id="3.55.40.20">
    <property type="entry name" value="Iron/manganese superoxide dismutase, C-terminal domain"/>
    <property type="match status" value="1"/>
</dbReference>
<evidence type="ECO:0000256" key="4">
    <source>
        <dbReference type="ARBA" id="ARBA00008714"/>
    </source>
</evidence>
<dbReference type="Gene3D" id="1.10.287.990">
    <property type="entry name" value="Fe,Mn superoxide dismutase (SOD) domain"/>
    <property type="match status" value="1"/>
</dbReference>
<evidence type="ECO:0000259" key="14">
    <source>
        <dbReference type="Pfam" id="PF00081"/>
    </source>
</evidence>
<organism evidence="16 17">
    <name type="scientific">Opisthorchis felineus</name>
    <dbReference type="NCBI Taxonomy" id="147828"/>
    <lineage>
        <taxon>Eukaryota</taxon>
        <taxon>Metazoa</taxon>
        <taxon>Spiralia</taxon>
        <taxon>Lophotrochozoa</taxon>
        <taxon>Platyhelminthes</taxon>
        <taxon>Trematoda</taxon>
        <taxon>Digenea</taxon>
        <taxon>Opisthorchiida</taxon>
        <taxon>Opisthorchiata</taxon>
        <taxon>Opisthorchiidae</taxon>
        <taxon>Opisthorchis</taxon>
    </lineage>
</organism>
<dbReference type="InterPro" id="IPR019832">
    <property type="entry name" value="Mn/Fe_SOD_C"/>
</dbReference>
<gene>
    <name evidence="16" type="ORF">CRM22_004528</name>
</gene>
<dbReference type="EMBL" id="SJOL01006392">
    <property type="protein sequence ID" value="TGZ67928.1"/>
    <property type="molecule type" value="Genomic_DNA"/>
</dbReference>
<evidence type="ECO:0000256" key="11">
    <source>
        <dbReference type="ARBA" id="ARBA00049204"/>
    </source>
</evidence>
<evidence type="ECO:0000256" key="6">
    <source>
        <dbReference type="ARBA" id="ARBA00012682"/>
    </source>
</evidence>
<feature type="binding site" evidence="12">
    <location>
        <position position="195"/>
    </location>
    <ligand>
        <name>Mn(2+)</name>
        <dbReference type="ChEBI" id="CHEBI:29035"/>
    </ligand>
</feature>
<dbReference type="GO" id="GO:0030145">
    <property type="term" value="F:manganese ion binding"/>
    <property type="evidence" value="ECO:0007669"/>
    <property type="project" value="TreeGrafter"/>
</dbReference>
<dbReference type="AlphaFoldDB" id="A0A4S2M234"/>
<sequence>MQNLLAGSRNTRPLLQSVVGLGRLNGNPRVAQAHKLPDLPYDFNALEPTISADIMRLHYTKHHATYVSNLNIAEEQVAEAMAKNDITKAISLQPAVRFNGGGHINHSIFWHNLSPKGGGTPKGSLSNAIIADFGSFEEFKSKLSALTIGIQGSGWGWLGLNPTTKRLQLATCANQDPLEGTTGLKPLLGIDVWEHAYYLQYKNVRADYVKAIWNIINWDDVAARFDSARS</sequence>
<feature type="domain" description="Manganese/iron superoxide dismutase C-terminal" evidence="15">
    <location>
        <begin position="121"/>
        <end position="224"/>
    </location>
</feature>
<dbReference type="Pfam" id="PF00081">
    <property type="entry name" value="Sod_Fe_N"/>
    <property type="match status" value="1"/>
</dbReference>
<keyword evidence="7 12" id="KW-0479">Metal-binding</keyword>
<evidence type="ECO:0000256" key="10">
    <source>
        <dbReference type="ARBA" id="ARBA00023211"/>
    </source>
</evidence>
<keyword evidence="9" id="KW-0496">Mitochondrion</keyword>
<evidence type="ECO:0000256" key="5">
    <source>
        <dbReference type="ARBA" id="ARBA00011881"/>
    </source>
</evidence>
<dbReference type="InterPro" id="IPR036324">
    <property type="entry name" value="Mn/Fe_SOD_N_sf"/>
</dbReference>
<dbReference type="InterPro" id="IPR019833">
    <property type="entry name" value="Mn/Fe_SOD_BS"/>
</dbReference>
<dbReference type="Pfam" id="PF02777">
    <property type="entry name" value="Sod_Fe_C"/>
    <property type="match status" value="1"/>
</dbReference>
<dbReference type="GO" id="GO:0004784">
    <property type="term" value="F:superoxide dismutase activity"/>
    <property type="evidence" value="ECO:0007669"/>
    <property type="project" value="UniProtKB-EC"/>
</dbReference>
<comment type="caution">
    <text evidence="16">The sequence shown here is derived from an EMBL/GenBank/DDBJ whole genome shotgun (WGS) entry which is preliminary data.</text>
</comment>
<evidence type="ECO:0000256" key="2">
    <source>
        <dbReference type="ARBA" id="ARBA00002170"/>
    </source>
</evidence>
<dbReference type="GO" id="GO:0005739">
    <property type="term" value="C:mitochondrion"/>
    <property type="evidence" value="ECO:0007669"/>
    <property type="project" value="UniProtKB-SubCell"/>
</dbReference>
<dbReference type="PIRSF" id="PIRSF000349">
    <property type="entry name" value="SODismutase"/>
    <property type="match status" value="1"/>
</dbReference>
<feature type="binding site" evidence="12">
    <location>
        <position position="106"/>
    </location>
    <ligand>
        <name>Mn(2+)</name>
        <dbReference type="ChEBI" id="CHEBI:29035"/>
    </ligand>
</feature>
<evidence type="ECO:0000256" key="8">
    <source>
        <dbReference type="ARBA" id="ARBA00023002"/>
    </source>
</evidence>
<dbReference type="SUPFAM" id="SSF54719">
    <property type="entry name" value="Fe,Mn superoxide dismutase (SOD), C-terminal domain"/>
    <property type="match status" value="1"/>
</dbReference>
<reference evidence="16 17" key="1">
    <citation type="journal article" date="2019" name="BMC Genomics">
        <title>New insights from Opisthorchis felineus genome: update on genomics of the epidemiologically important liver flukes.</title>
        <authorList>
            <person name="Ershov N.I."/>
            <person name="Mordvinov V.A."/>
            <person name="Prokhortchouk E.B."/>
            <person name="Pakharukova M.Y."/>
            <person name="Gunbin K.V."/>
            <person name="Ustyantsev K."/>
            <person name="Genaev M.A."/>
            <person name="Blinov A.G."/>
            <person name="Mazur A."/>
            <person name="Boulygina E."/>
            <person name="Tsygankova S."/>
            <person name="Khrameeva E."/>
            <person name="Chekanov N."/>
            <person name="Fan G."/>
            <person name="Xiao A."/>
            <person name="Zhang H."/>
            <person name="Xu X."/>
            <person name="Yang H."/>
            <person name="Solovyev V."/>
            <person name="Lee S.M."/>
            <person name="Liu X."/>
            <person name="Afonnikov D.A."/>
            <person name="Skryabin K.G."/>
        </authorList>
    </citation>
    <scope>NUCLEOTIDE SEQUENCE [LARGE SCALE GENOMIC DNA]</scope>
    <source>
        <strain evidence="16">AK-0245</strain>
        <tissue evidence="16">Whole organism</tissue>
    </source>
</reference>
<evidence type="ECO:0000256" key="7">
    <source>
        <dbReference type="ARBA" id="ARBA00022723"/>
    </source>
</evidence>
<dbReference type="PANTHER" id="PTHR11404:SF6">
    <property type="entry name" value="SUPEROXIDE DISMUTASE [MN], MITOCHONDRIAL"/>
    <property type="match status" value="1"/>
</dbReference>
<dbReference type="InterPro" id="IPR019831">
    <property type="entry name" value="Mn/Fe_SOD_N"/>
</dbReference>
<feature type="domain" description="Manganese/iron superoxide dismutase N-terminal" evidence="14">
    <location>
        <begin position="34"/>
        <end position="114"/>
    </location>
</feature>
<dbReference type="OrthoDB" id="239262at2759"/>
<comment type="catalytic activity">
    <reaction evidence="11 13">
        <text>2 superoxide + 2 H(+) = H2O2 + O2</text>
        <dbReference type="Rhea" id="RHEA:20696"/>
        <dbReference type="ChEBI" id="CHEBI:15378"/>
        <dbReference type="ChEBI" id="CHEBI:15379"/>
        <dbReference type="ChEBI" id="CHEBI:16240"/>
        <dbReference type="ChEBI" id="CHEBI:18421"/>
        <dbReference type="EC" id="1.15.1.1"/>
    </reaction>
</comment>
<evidence type="ECO:0000256" key="3">
    <source>
        <dbReference type="ARBA" id="ARBA00004173"/>
    </source>
</evidence>
<comment type="subcellular location">
    <subcellularLocation>
        <location evidence="3">Mitochondrion</location>
    </subcellularLocation>
</comment>
<evidence type="ECO:0000256" key="13">
    <source>
        <dbReference type="RuleBase" id="RU000414"/>
    </source>
</evidence>
<dbReference type="PROSITE" id="PS00088">
    <property type="entry name" value="SOD_MN"/>
    <property type="match status" value="1"/>
</dbReference>
<dbReference type="Proteomes" id="UP000308267">
    <property type="component" value="Unassembled WGS sequence"/>
</dbReference>
<evidence type="ECO:0000313" key="16">
    <source>
        <dbReference type="EMBL" id="TGZ67928.1"/>
    </source>
</evidence>
<protein>
    <recommendedName>
        <fullName evidence="6 13">Superoxide dismutase</fullName>
        <ecNumber evidence="6 13">1.15.1.1</ecNumber>
    </recommendedName>
</protein>
<evidence type="ECO:0000256" key="12">
    <source>
        <dbReference type="PIRSR" id="PIRSR000349-1"/>
    </source>
</evidence>
<dbReference type="EC" id="1.15.1.1" evidence="6 13"/>
<comment type="similarity">
    <text evidence="4 13">Belongs to the iron/manganese superoxide dismutase family.</text>
</comment>
<name>A0A4S2M234_OPIFE</name>
<evidence type="ECO:0000256" key="1">
    <source>
        <dbReference type="ARBA" id="ARBA00001936"/>
    </source>
</evidence>
<accession>A0A4S2M234</accession>
<feature type="binding site" evidence="12">
    <location>
        <position position="191"/>
    </location>
    <ligand>
        <name>Mn(2+)</name>
        <dbReference type="ChEBI" id="CHEBI:29035"/>
    </ligand>
</feature>
<keyword evidence="8 13" id="KW-0560">Oxidoreductase</keyword>
<comment type="function">
    <text evidence="2">Destroys superoxide anion radicals which are normally produced within the cells and which are toxic to biological systems.</text>
</comment>
<keyword evidence="17" id="KW-1185">Reference proteome</keyword>
<feature type="binding site" evidence="12">
    <location>
        <position position="58"/>
    </location>
    <ligand>
        <name>Mn(2+)</name>
        <dbReference type="ChEBI" id="CHEBI:29035"/>
    </ligand>
</feature>
<dbReference type="PANTHER" id="PTHR11404">
    <property type="entry name" value="SUPEROXIDE DISMUTASE 2"/>
    <property type="match status" value="1"/>
</dbReference>
<keyword evidence="10" id="KW-0464">Manganese</keyword>
<comment type="function">
    <text evidence="13">Destroys radicals which are normally produced within the cells and which are toxic to biological systems.</text>
</comment>
<dbReference type="STRING" id="147828.A0A4S2M234"/>
<evidence type="ECO:0000259" key="15">
    <source>
        <dbReference type="Pfam" id="PF02777"/>
    </source>
</evidence>
<comment type="cofactor">
    <cofactor evidence="1">
        <name>Mn(2+)</name>
        <dbReference type="ChEBI" id="CHEBI:29035"/>
    </cofactor>
</comment>
<dbReference type="InterPro" id="IPR050265">
    <property type="entry name" value="Fe/Mn_Superoxide_Dismutase"/>
</dbReference>
<dbReference type="SUPFAM" id="SSF46609">
    <property type="entry name" value="Fe,Mn superoxide dismutase (SOD), N-terminal domain"/>
    <property type="match status" value="1"/>
</dbReference>